<dbReference type="AlphaFoldDB" id="A0A1T4QPY9"/>
<proteinExistence type="predicted"/>
<evidence type="ECO:0008006" key="3">
    <source>
        <dbReference type="Google" id="ProtNLM"/>
    </source>
</evidence>
<dbReference type="InterPro" id="IPR024702">
    <property type="entry name" value="Uncharacterised_YmfJ"/>
</dbReference>
<dbReference type="InterPro" id="IPR038292">
    <property type="entry name" value="YmfJ/YflH_sf"/>
</dbReference>
<organism evidence="1 2">
    <name type="scientific">Carboxydocella sporoproducens DSM 16521</name>
    <dbReference type="NCBI Taxonomy" id="1121270"/>
    <lineage>
        <taxon>Bacteria</taxon>
        <taxon>Bacillati</taxon>
        <taxon>Bacillota</taxon>
        <taxon>Clostridia</taxon>
        <taxon>Eubacteriales</taxon>
        <taxon>Clostridiales Family XVI. Incertae Sedis</taxon>
        <taxon>Carboxydocella</taxon>
    </lineage>
</organism>
<dbReference type="OrthoDB" id="2382009at2"/>
<reference evidence="2" key="1">
    <citation type="submission" date="2017-02" db="EMBL/GenBank/DDBJ databases">
        <authorList>
            <person name="Varghese N."/>
            <person name="Submissions S."/>
        </authorList>
    </citation>
    <scope>NUCLEOTIDE SEQUENCE [LARGE SCALE GENOMIC DNA]</scope>
    <source>
        <strain evidence="2">DSM 16521</strain>
    </source>
</reference>
<dbReference type="EMBL" id="FUXM01000020">
    <property type="protein sequence ID" value="SKA05756.1"/>
    <property type="molecule type" value="Genomic_DNA"/>
</dbReference>
<evidence type="ECO:0000313" key="1">
    <source>
        <dbReference type="EMBL" id="SKA05756.1"/>
    </source>
</evidence>
<dbReference type="Pfam" id="PF11588">
    <property type="entry name" value="DUF3243"/>
    <property type="match status" value="1"/>
</dbReference>
<dbReference type="Gene3D" id="1.10.760.20">
    <property type="entry name" value="Protein of unknown function DUF3243"/>
    <property type="match status" value="1"/>
</dbReference>
<dbReference type="InterPro" id="IPR021637">
    <property type="entry name" value="DUF3243"/>
</dbReference>
<evidence type="ECO:0000313" key="2">
    <source>
        <dbReference type="Proteomes" id="UP000189933"/>
    </source>
</evidence>
<dbReference type="PIRSF" id="PIRSF004764">
    <property type="entry name" value="YmfJ"/>
    <property type="match status" value="1"/>
</dbReference>
<dbReference type="Proteomes" id="UP000189933">
    <property type="component" value="Unassembled WGS sequence"/>
</dbReference>
<gene>
    <name evidence="1" type="ORF">SAMN02745885_01756</name>
</gene>
<dbReference type="RefSeq" id="WP_078665796.1">
    <property type="nucleotide sequence ID" value="NZ_FUXM01000020.1"/>
</dbReference>
<protein>
    <recommendedName>
        <fullName evidence="3">DUF3243 domain-containing protein</fullName>
    </recommendedName>
</protein>
<sequence>MTPQMTSDWEQWKQTLHSLVDLGERVGLEEETISKAAYKLGNFLADKVDPKNREQRLLKELWDAGDEEERKVLAHLIIKMVNRDNVAQH</sequence>
<accession>A0A1T4QPY9</accession>
<name>A0A1T4QPY9_9FIRM</name>
<keyword evidence="2" id="KW-1185">Reference proteome</keyword>